<dbReference type="Proteomes" id="UP000199451">
    <property type="component" value="Unassembled WGS sequence"/>
</dbReference>
<proteinExistence type="predicted"/>
<protein>
    <submittedName>
        <fullName evidence="2">Uncharacterized protein</fullName>
    </submittedName>
</protein>
<reference evidence="3" key="1">
    <citation type="submission" date="2016-10" db="EMBL/GenBank/DDBJ databases">
        <authorList>
            <person name="Varghese N."/>
            <person name="Submissions S."/>
        </authorList>
    </citation>
    <scope>NUCLEOTIDE SEQUENCE [LARGE SCALE GENOMIC DNA]</scope>
    <source>
        <strain evidence="3">CGMCC 1.10119</strain>
    </source>
</reference>
<feature type="compositionally biased region" description="Polar residues" evidence="1">
    <location>
        <begin position="27"/>
        <end position="50"/>
    </location>
</feature>
<feature type="region of interest" description="Disordered" evidence="1">
    <location>
        <begin position="25"/>
        <end position="60"/>
    </location>
</feature>
<dbReference type="PROSITE" id="PS51257">
    <property type="entry name" value="PROKAR_LIPOPROTEIN"/>
    <property type="match status" value="1"/>
</dbReference>
<dbReference type="RefSeq" id="WP_139173282.1">
    <property type="nucleotide sequence ID" value="NZ_FNHL01000001.1"/>
</dbReference>
<evidence type="ECO:0000256" key="1">
    <source>
        <dbReference type="SAM" id="MobiDB-lite"/>
    </source>
</evidence>
<accession>A0A1G9RGV9</accession>
<keyword evidence="3" id="KW-1185">Reference proteome</keyword>
<dbReference type="STRING" id="660521.SAMN04487949_1341"/>
<name>A0A1G9RGV9_9EURY</name>
<organism evidence="2 3">
    <name type="scientific">Halogranum gelatinilyticum</name>
    <dbReference type="NCBI Taxonomy" id="660521"/>
    <lineage>
        <taxon>Archaea</taxon>
        <taxon>Methanobacteriati</taxon>
        <taxon>Methanobacteriota</taxon>
        <taxon>Stenosarchaea group</taxon>
        <taxon>Halobacteria</taxon>
        <taxon>Halobacteriales</taxon>
        <taxon>Haloferacaceae</taxon>
    </lineage>
</organism>
<sequence>MSLGRIPLLTLAVLVVLAGCSVAPNASDAQSPTVQSTAETPTTAVESTQPTPEPPGGYGEVYADVVADAPENATVVDASTSSVAESQSLRDAVDRAVAADGDRVTVRVEGESAYRSVDERFGRLPLYFGADGTSEPTAYVRHEGVIVRLSVSGGLYE</sequence>
<gene>
    <name evidence="2" type="ORF">SAMN04487949_1341</name>
</gene>
<dbReference type="AlphaFoldDB" id="A0A1G9RGV9"/>
<evidence type="ECO:0000313" key="3">
    <source>
        <dbReference type="Proteomes" id="UP000199451"/>
    </source>
</evidence>
<dbReference type="EMBL" id="FNHL01000001">
    <property type="protein sequence ID" value="SDM22569.1"/>
    <property type="molecule type" value="Genomic_DNA"/>
</dbReference>
<evidence type="ECO:0000313" key="2">
    <source>
        <dbReference type="EMBL" id="SDM22569.1"/>
    </source>
</evidence>